<dbReference type="GO" id="GO:0005524">
    <property type="term" value="F:ATP binding"/>
    <property type="evidence" value="ECO:0007669"/>
    <property type="project" value="UniProtKB-UniRule"/>
</dbReference>
<keyword evidence="8 11" id="KW-0067">ATP-binding</keyword>
<evidence type="ECO:0000313" key="13">
    <source>
        <dbReference type="EMBL" id="TYP57392.1"/>
    </source>
</evidence>
<evidence type="ECO:0000256" key="2">
    <source>
        <dbReference type="ARBA" id="ARBA00012980"/>
    </source>
</evidence>
<feature type="domain" description="Thymidylate kinase-like" evidence="12">
    <location>
        <begin position="13"/>
        <end position="200"/>
    </location>
</feature>
<evidence type="ECO:0000256" key="7">
    <source>
        <dbReference type="ARBA" id="ARBA00022777"/>
    </source>
</evidence>
<comment type="function">
    <text evidence="10 11">Phosphorylation of dTMP to form dTDP in both de novo and salvage pathways of dTTP synthesis.</text>
</comment>
<protein>
    <recommendedName>
        <fullName evidence="3 11">Thymidylate kinase</fullName>
        <ecNumber evidence="2 11">2.7.4.9</ecNumber>
    </recommendedName>
    <alternativeName>
        <fullName evidence="11">dTMP kinase</fullName>
    </alternativeName>
</protein>
<sequence length="211" mass="23475">MARNLKKGKFITIEGPDGAGKTTQAEKIAQYLKSRGKRVISTREPGGTALGEQLRKVLLDPEGSPVHTAEALIYAACRAQLLERMVIPALKEGFTVVCDRFVDSSLAYQGWARGIGINRILQLNKWVIGSCWPDLTILLDVDPTVSLGRLTGGRKDRLESEALEFHQKVREGYMKVREMFPDRIRIIDASQPADEVFRQIVAELEKAGVVE</sequence>
<evidence type="ECO:0000256" key="11">
    <source>
        <dbReference type="HAMAP-Rule" id="MF_00165"/>
    </source>
</evidence>
<dbReference type="Proteomes" id="UP000322294">
    <property type="component" value="Unassembled WGS sequence"/>
</dbReference>
<dbReference type="FunFam" id="3.40.50.300:FF:000225">
    <property type="entry name" value="Thymidylate kinase"/>
    <property type="match status" value="1"/>
</dbReference>
<dbReference type="PANTHER" id="PTHR10344">
    <property type="entry name" value="THYMIDYLATE KINASE"/>
    <property type="match status" value="1"/>
</dbReference>
<dbReference type="HAMAP" id="MF_00165">
    <property type="entry name" value="Thymidylate_kinase"/>
    <property type="match status" value="1"/>
</dbReference>
<evidence type="ECO:0000256" key="4">
    <source>
        <dbReference type="ARBA" id="ARBA00022679"/>
    </source>
</evidence>
<dbReference type="Pfam" id="PF02223">
    <property type="entry name" value="Thymidylate_kin"/>
    <property type="match status" value="1"/>
</dbReference>
<evidence type="ECO:0000256" key="5">
    <source>
        <dbReference type="ARBA" id="ARBA00022727"/>
    </source>
</evidence>
<evidence type="ECO:0000256" key="6">
    <source>
        <dbReference type="ARBA" id="ARBA00022741"/>
    </source>
</evidence>
<dbReference type="GO" id="GO:0005829">
    <property type="term" value="C:cytosol"/>
    <property type="evidence" value="ECO:0007669"/>
    <property type="project" value="TreeGrafter"/>
</dbReference>
<evidence type="ECO:0000256" key="8">
    <source>
        <dbReference type="ARBA" id="ARBA00022840"/>
    </source>
</evidence>
<keyword evidence="6 11" id="KW-0547">Nucleotide-binding</keyword>
<evidence type="ECO:0000256" key="10">
    <source>
        <dbReference type="ARBA" id="ARBA00057735"/>
    </source>
</evidence>
<keyword evidence="14" id="KW-1185">Reference proteome</keyword>
<dbReference type="EMBL" id="VNHO01000006">
    <property type="protein sequence ID" value="TYP57392.1"/>
    <property type="molecule type" value="Genomic_DNA"/>
</dbReference>
<dbReference type="OrthoDB" id="9774907at2"/>
<proteinExistence type="inferred from homology"/>
<dbReference type="NCBIfam" id="TIGR00041">
    <property type="entry name" value="DTMP_kinase"/>
    <property type="match status" value="1"/>
</dbReference>
<feature type="binding site" evidence="11">
    <location>
        <begin position="15"/>
        <end position="22"/>
    </location>
    <ligand>
        <name>ATP</name>
        <dbReference type="ChEBI" id="CHEBI:30616"/>
    </ligand>
</feature>
<dbReference type="GO" id="GO:0004798">
    <property type="term" value="F:dTMP kinase activity"/>
    <property type="evidence" value="ECO:0007669"/>
    <property type="project" value="UniProtKB-UniRule"/>
</dbReference>
<evidence type="ECO:0000259" key="12">
    <source>
        <dbReference type="Pfam" id="PF02223"/>
    </source>
</evidence>
<organism evidence="13 14">
    <name type="scientific">Thermosediminibacter litoriperuensis</name>
    <dbReference type="NCBI Taxonomy" id="291989"/>
    <lineage>
        <taxon>Bacteria</taxon>
        <taxon>Bacillati</taxon>
        <taxon>Bacillota</taxon>
        <taxon>Clostridia</taxon>
        <taxon>Thermosediminibacterales</taxon>
        <taxon>Thermosediminibacteraceae</taxon>
        <taxon>Thermosediminibacter</taxon>
    </lineage>
</organism>
<dbReference type="SUPFAM" id="SSF52540">
    <property type="entry name" value="P-loop containing nucleoside triphosphate hydrolases"/>
    <property type="match status" value="1"/>
</dbReference>
<comment type="catalytic activity">
    <reaction evidence="9 11">
        <text>dTMP + ATP = dTDP + ADP</text>
        <dbReference type="Rhea" id="RHEA:13517"/>
        <dbReference type="ChEBI" id="CHEBI:30616"/>
        <dbReference type="ChEBI" id="CHEBI:58369"/>
        <dbReference type="ChEBI" id="CHEBI:63528"/>
        <dbReference type="ChEBI" id="CHEBI:456216"/>
        <dbReference type="EC" id="2.7.4.9"/>
    </reaction>
</comment>
<dbReference type="InterPro" id="IPR018094">
    <property type="entry name" value="Thymidylate_kinase"/>
</dbReference>
<keyword evidence="7 11" id="KW-0418">Kinase</keyword>
<dbReference type="InterPro" id="IPR027417">
    <property type="entry name" value="P-loop_NTPase"/>
</dbReference>
<dbReference type="PANTHER" id="PTHR10344:SF4">
    <property type="entry name" value="UMP-CMP KINASE 2, MITOCHONDRIAL"/>
    <property type="match status" value="1"/>
</dbReference>
<accession>A0A5S5AWQ6</accession>
<keyword evidence="4 11" id="KW-0808">Transferase</keyword>
<name>A0A5S5AWQ6_9FIRM</name>
<dbReference type="GO" id="GO:0006227">
    <property type="term" value="P:dUDP biosynthetic process"/>
    <property type="evidence" value="ECO:0007669"/>
    <property type="project" value="TreeGrafter"/>
</dbReference>
<gene>
    <name evidence="11" type="primary">tmk</name>
    <name evidence="13" type="ORF">LZ11_00703</name>
</gene>
<dbReference type="EC" id="2.7.4.9" evidence="2 11"/>
<evidence type="ECO:0000313" key="14">
    <source>
        <dbReference type="Proteomes" id="UP000322294"/>
    </source>
</evidence>
<dbReference type="CDD" id="cd01672">
    <property type="entry name" value="TMPK"/>
    <property type="match status" value="1"/>
</dbReference>
<comment type="caution">
    <text evidence="13">The sequence shown here is derived from an EMBL/GenBank/DDBJ whole genome shotgun (WGS) entry which is preliminary data.</text>
</comment>
<dbReference type="PROSITE" id="PS01331">
    <property type="entry name" value="THYMIDYLATE_KINASE"/>
    <property type="match status" value="1"/>
</dbReference>
<dbReference type="InterPro" id="IPR039430">
    <property type="entry name" value="Thymidylate_kin-like_dom"/>
</dbReference>
<evidence type="ECO:0000256" key="3">
    <source>
        <dbReference type="ARBA" id="ARBA00017144"/>
    </source>
</evidence>
<reference evidence="13 14" key="1">
    <citation type="submission" date="2019-07" db="EMBL/GenBank/DDBJ databases">
        <title>Genomic Encyclopedia of Type Strains, Phase I: the one thousand microbial genomes (KMG-I) project.</title>
        <authorList>
            <person name="Kyrpides N."/>
        </authorList>
    </citation>
    <scope>NUCLEOTIDE SEQUENCE [LARGE SCALE GENOMIC DNA]</scope>
    <source>
        <strain evidence="13 14">DSM 16647</strain>
    </source>
</reference>
<dbReference type="GO" id="GO:0006233">
    <property type="term" value="P:dTDP biosynthetic process"/>
    <property type="evidence" value="ECO:0007669"/>
    <property type="project" value="InterPro"/>
</dbReference>
<dbReference type="Gene3D" id="3.40.50.300">
    <property type="entry name" value="P-loop containing nucleotide triphosphate hydrolases"/>
    <property type="match status" value="1"/>
</dbReference>
<keyword evidence="5 11" id="KW-0545">Nucleotide biosynthesis</keyword>
<evidence type="ECO:0000256" key="1">
    <source>
        <dbReference type="ARBA" id="ARBA00009776"/>
    </source>
</evidence>
<dbReference type="RefSeq" id="WP_148866510.1">
    <property type="nucleotide sequence ID" value="NZ_VNHO01000006.1"/>
</dbReference>
<dbReference type="GO" id="GO:0006235">
    <property type="term" value="P:dTTP biosynthetic process"/>
    <property type="evidence" value="ECO:0007669"/>
    <property type="project" value="UniProtKB-UniRule"/>
</dbReference>
<dbReference type="AlphaFoldDB" id="A0A5S5AWQ6"/>
<dbReference type="InterPro" id="IPR018095">
    <property type="entry name" value="Thymidylate_kin_CS"/>
</dbReference>
<evidence type="ECO:0000256" key="9">
    <source>
        <dbReference type="ARBA" id="ARBA00048743"/>
    </source>
</evidence>
<comment type="similarity">
    <text evidence="1 11">Belongs to the thymidylate kinase family.</text>
</comment>